<proteinExistence type="inferred from homology"/>
<protein>
    <submittedName>
        <fullName evidence="5">Hexapeptide repeat-containing protein acetyltransferase</fullName>
    </submittedName>
</protein>
<dbReference type="Gene3D" id="2.160.10.10">
    <property type="entry name" value="Hexapeptide repeat proteins"/>
    <property type="match status" value="1"/>
</dbReference>
<dbReference type="InterPro" id="IPR018357">
    <property type="entry name" value="Hexapep_transf_CS"/>
</dbReference>
<name>A0A5P5X5I9_VIBPH</name>
<evidence type="ECO:0000256" key="2">
    <source>
        <dbReference type="ARBA" id="ARBA00022679"/>
    </source>
</evidence>
<keyword evidence="2 5" id="KW-0808">Transferase</keyword>
<dbReference type="PANTHER" id="PTHR43300:SF11">
    <property type="entry name" value="ACETYLTRANSFERASE RV3034C-RELATED"/>
    <property type="match status" value="1"/>
</dbReference>
<keyword evidence="3" id="KW-0677">Repeat</keyword>
<evidence type="ECO:0000313" key="5">
    <source>
        <dbReference type="EMBL" id="QFF90482.1"/>
    </source>
</evidence>
<dbReference type="CDD" id="cd03349">
    <property type="entry name" value="LbH_XAT"/>
    <property type="match status" value="1"/>
</dbReference>
<evidence type="ECO:0000256" key="4">
    <source>
        <dbReference type="ARBA" id="ARBA00023315"/>
    </source>
</evidence>
<gene>
    <name evidence="5" type="primary">wbbJ</name>
</gene>
<organism evidence="5">
    <name type="scientific">Vibrio parahaemolyticus</name>
    <dbReference type="NCBI Taxonomy" id="670"/>
    <lineage>
        <taxon>Bacteria</taxon>
        <taxon>Pseudomonadati</taxon>
        <taxon>Pseudomonadota</taxon>
        <taxon>Gammaproteobacteria</taxon>
        <taxon>Vibrionales</taxon>
        <taxon>Vibrionaceae</taxon>
        <taxon>Vibrio</taxon>
    </lineage>
</organism>
<dbReference type="SUPFAM" id="SSF51161">
    <property type="entry name" value="Trimeric LpxA-like enzymes"/>
    <property type="match status" value="1"/>
</dbReference>
<dbReference type="PROSITE" id="PS00101">
    <property type="entry name" value="HEXAPEP_TRANSFERASES"/>
    <property type="match status" value="1"/>
</dbReference>
<evidence type="ECO:0000256" key="1">
    <source>
        <dbReference type="ARBA" id="ARBA00007274"/>
    </source>
</evidence>
<reference evidence="5" key="1">
    <citation type="journal article" date="2019" name="Int. J. Food Microbiol.">
        <title>Developing a novel molecular serotyping system based on capsular polysaccharide synthesis gene clusters of Vibrio parahaemolyticus.</title>
        <authorList>
            <person name="Pang Y."/>
            <person name="Guo X."/>
            <person name="Tian X."/>
            <person name="Liu F."/>
            <person name="Wang L."/>
            <person name="Wu J."/>
            <person name="Zhang S."/>
            <person name="Li S."/>
            <person name="Liu B."/>
        </authorList>
    </citation>
    <scope>NUCLEOTIDE SEQUENCE</scope>
    <source>
        <strain evidence="5">G3556</strain>
    </source>
</reference>
<comment type="similarity">
    <text evidence="1">Belongs to the transferase hexapeptide repeat family.</text>
</comment>
<dbReference type="Pfam" id="PF00132">
    <property type="entry name" value="Hexapep"/>
    <property type="match status" value="1"/>
</dbReference>
<accession>A0A5P5X5I9</accession>
<dbReference type="AlphaFoldDB" id="A0A5P5X5I9"/>
<dbReference type="RefSeq" id="WP_069515689.1">
    <property type="nucleotide sequence ID" value="NZ_JACENT010000006.1"/>
</dbReference>
<dbReference type="InterPro" id="IPR050179">
    <property type="entry name" value="Trans_hexapeptide_repeat"/>
</dbReference>
<dbReference type="GO" id="GO:0016746">
    <property type="term" value="F:acyltransferase activity"/>
    <property type="evidence" value="ECO:0007669"/>
    <property type="project" value="UniProtKB-KW"/>
</dbReference>
<dbReference type="EMBL" id="MK473648">
    <property type="protein sequence ID" value="QFF90482.1"/>
    <property type="molecule type" value="Genomic_DNA"/>
</dbReference>
<dbReference type="PANTHER" id="PTHR43300">
    <property type="entry name" value="ACETYLTRANSFERASE"/>
    <property type="match status" value="1"/>
</dbReference>
<keyword evidence="4" id="KW-0012">Acyltransferase</keyword>
<dbReference type="InterPro" id="IPR011004">
    <property type="entry name" value="Trimer_LpxA-like_sf"/>
</dbReference>
<sequence>MSLLQKTHTIFLSFWFYFLSKSSFCKWDVFWGVKLDSRTTLEDWTRIYKRCDIRGTSVGYGTYIGWDSIIRNACIGKYCSIGPNVQVIYGRHPVREFISTHPAFFSTRKQAGFSFVEVDLYQENRTINNKSLFIGNDVWIGSGVNILEGVSIGDGAVLGANSTVTKDIEPYAIYVGSPAKKIGMRYSEEIVDDLIELQWWNFPPSELKKRNRLFIDVRAFIRSFQE</sequence>
<dbReference type="InterPro" id="IPR001451">
    <property type="entry name" value="Hexapep"/>
</dbReference>
<evidence type="ECO:0000256" key="3">
    <source>
        <dbReference type="ARBA" id="ARBA00022737"/>
    </source>
</evidence>